<dbReference type="Gene3D" id="2.60.120.10">
    <property type="entry name" value="Jelly Rolls"/>
    <property type="match status" value="1"/>
</dbReference>
<dbReference type="KEGG" id="cnc:CNE_BB1p07450"/>
<reference evidence="4 5" key="1">
    <citation type="journal article" date="2011" name="J. Bacteriol.">
        <title>Complete genome sequence of the type strain Cupriavidus necator N-1.</title>
        <authorList>
            <person name="Poehlein A."/>
            <person name="Kusian B."/>
            <person name="Friedrich B."/>
            <person name="Daniel R."/>
            <person name="Bowien B."/>
        </authorList>
    </citation>
    <scope>NUCLEOTIDE SEQUENCE [LARGE SCALE GENOMIC DNA]</scope>
    <source>
        <strain evidence="5">ATCC 43291 / DSM 13513 / CCUG 52238 / LMG 8453 / N-1</strain>
        <plasmid evidence="4 5">pBB1</plasmid>
    </source>
</reference>
<dbReference type="GO" id="GO:0005829">
    <property type="term" value="C:cytosol"/>
    <property type="evidence" value="ECO:0007669"/>
    <property type="project" value="TreeGrafter"/>
</dbReference>
<evidence type="ECO:0000259" key="3">
    <source>
        <dbReference type="PROSITE" id="PS50943"/>
    </source>
</evidence>
<proteinExistence type="predicted"/>
<protein>
    <submittedName>
        <fullName evidence="4">Transcriptional regulator Cro/CI family protein</fullName>
    </submittedName>
</protein>
<dbReference type="InterPro" id="IPR011051">
    <property type="entry name" value="RmlC_Cupin_sf"/>
</dbReference>
<evidence type="ECO:0000256" key="2">
    <source>
        <dbReference type="SAM" id="MobiDB-lite"/>
    </source>
</evidence>
<dbReference type="Pfam" id="PF07883">
    <property type="entry name" value="Cupin_2"/>
    <property type="match status" value="1"/>
</dbReference>
<geneLocation type="plasmid" evidence="4 5">
    <name>pBB1</name>
</geneLocation>
<feature type="region of interest" description="Disordered" evidence="2">
    <location>
        <begin position="25"/>
        <end position="48"/>
    </location>
</feature>
<evidence type="ECO:0000313" key="4">
    <source>
        <dbReference type="EMBL" id="AEI82162.1"/>
    </source>
</evidence>
<dbReference type="PANTHER" id="PTHR46797">
    <property type="entry name" value="HTH-TYPE TRANSCRIPTIONAL REGULATOR"/>
    <property type="match status" value="1"/>
</dbReference>
<dbReference type="SUPFAM" id="SSF51182">
    <property type="entry name" value="RmlC-like cupins"/>
    <property type="match status" value="1"/>
</dbReference>
<dbReference type="CDD" id="cd02209">
    <property type="entry name" value="cupin_XRE_C"/>
    <property type="match status" value="1"/>
</dbReference>
<dbReference type="PROSITE" id="PS50943">
    <property type="entry name" value="HTH_CROC1"/>
    <property type="match status" value="1"/>
</dbReference>
<dbReference type="PANTHER" id="PTHR46797:SF1">
    <property type="entry name" value="METHYLPHOSPHONATE SYNTHASE"/>
    <property type="match status" value="1"/>
</dbReference>
<name>F8GXU2_CUPNN</name>
<organism evidence="4 5">
    <name type="scientific">Cupriavidus necator (strain ATCC 43291 / DSM 13513 / CCUG 52238 / LMG 8453 / N-1)</name>
    <name type="common">Ralstonia eutropha</name>
    <dbReference type="NCBI Taxonomy" id="1042878"/>
    <lineage>
        <taxon>Bacteria</taxon>
        <taxon>Pseudomonadati</taxon>
        <taxon>Pseudomonadota</taxon>
        <taxon>Betaproteobacteria</taxon>
        <taxon>Burkholderiales</taxon>
        <taxon>Burkholderiaceae</taxon>
        <taxon>Cupriavidus</taxon>
    </lineage>
</organism>
<dbReference type="InterPro" id="IPR010982">
    <property type="entry name" value="Lambda_DNA-bd_dom_sf"/>
</dbReference>
<dbReference type="InterPro" id="IPR013096">
    <property type="entry name" value="Cupin_2"/>
</dbReference>
<dbReference type="InterPro" id="IPR001387">
    <property type="entry name" value="Cro/C1-type_HTH"/>
</dbReference>
<dbReference type="HOGENOM" id="CLU_085376_3_0_4"/>
<evidence type="ECO:0000313" key="5">
    <source>
        <dbReference type="Proteomes" id="UP000006798"/>
    </source>
</evidence>
<feature type="domain" description="HTH cro/C1-type" evidence="3">
    <location>
        <begin position="55"/>
        <end position="109"/>
    </location>
</feature>
<dbReference type="InterPro" id="IPR050807">
    <property type="entry name" value="TransReg_Diox_bact_type"/>
</dbReference>
<evidence type="ECO:0000256" key="1">
    <source>
        <dbReference type="ARBA" id="ARBA00023125"/>
    </source>
</evidence>
<dbReference type="CDD" id="cd00093">
    <property type="entry name" value="HTH_XRE"/>
    <property type="match status" value="1"/>
</dbReference>
<keyword evidence="1" id="KW-0238">DNA-binding</keyword>
<dbReference type="AlphaFoldDB" id="F8GXU2"/>
<dbReference type="Gene3D" id="1.10.260.40">
    <property type="entry name" value="lambda repressor-like DNA-binding domains"/>
    <property type="match status" value="1"/>
</dbReference>
<dbReference type="GO" id="GO:0003700">
    <property type="term" value="F:DNA-binding transcription factor activity"/>
    <property type="evidence" value="ECO:0007669"/>
    <property type="project" value="TreeGrafter"/>
</dbReference>
<dbReference type="SUPFAM" id="SSF47413">
    <property type="entry name" value="lambda repressor-like DNA-binding domains"/>
    <property type="match status" value="1"/>
</dbReference>
<dbReference type="InterPro" id="IPR014710">
    <property type="entry name" value="RmlC-like_jellyroll"/>
</dbReference>
<dbReference type="Pfam" id="PF01381">
    <property type="entry name" value="HTH_3"/>
    <property type="match status" value="1"/>
</dbReference>
<gene>
    <name evidence="4" type="ordered locus">CNE_BB1p07450</name>
</gene>
<dbReference type="EMBL" id="CP002879">
    <property type="protein sequence ID" value="AEI82162.1"/>
    <property type="molecule type" value="Genomic_DNA"/>
</dbReference>
<keyword evidence="4" id="KW-0614">Plasmid</keyword>
<dbReference type="Proteomes" id="UP000006798">
    <property type="component" value="Plasmid pBB1"/>
</dbReference>
<accession>F8GXU2</accession>
<sequence length="248" mass="27727">MKFPIPTSRRMEIASMTAKTLERNRSFLQSERAPRQDPGSTLSPSEDEEAVCQRLRQARIEQGLTLEALADRSGFTKGYLSKIENGKKAPPIASLARIARAMGLELSYFFLDPDQSGTTASDDSVDSPVSIVHHWERKPVVRGGSAYGYDYVSLAHKKHAKHMDPFMFTFPSEINLDYFFEHPGEEFVFLLSGKVEFEFKIGGKLQRYVLEAGDSLYFESSTPHRGRALEGDAQAIVVVTEPTSIESV</sequence>
<dbReference type="GO" id="GO:0003677">
    <property type="term" value="F:DNA binding"/>
    <property type="evidence" value="ECO:0007669"/>
    <property type="project" value="UniProtKB-KW"/>
</dbReference>
<dbReference type="SMART" id="SM00530">
    <property type="entry name" value="HTH_XRE"/>
    <property type="match status" value="1"/>
</dbReference>